<evidence type="ECO:0000259" key="15">
    <source>
        <dbReference type="Pfam" id="PF08471"/>
    </source>
</evidence>
<evidence type="ECO:0000256" key="6">
    <source>
        <dbReference type="ARBA" id="ARBA00022634"/>
    </source>
</evidence>
<evidence type="ECO:0000259" key="14">
    <source>
        <dbReference type="Pfam" id="PF02867"/>
    </source>
</evidence>
<comment type="cofactor">
    <cofactor evidence="1 13">
        <name>adenosylcob(III)alamin</name>
        <dbReference type="ChEBI" id="CHEBI:18408"/>
    </cofactor>
</comment>
<evidence type="ECO:0000256" key="7">
    <source>
        <dbReference type="ARBA" id="ARBA00022741"/>
    </source>
</evidence>
<dbReference type="InterPro" id="IPR029072">
    <property type="entry name" value="YebC-like"/>
</dbReference>
<dbReference type="FunFam" id="3.20.70.20:FF:000016">
    <property type="entry name" value="Vitamin B12-dependent ribonucleotide reductase"/>
    <property type="match status" value="1"/>
</dbReference>
<dbReference type="RefSeq" id="WP_083581322.1">
    <property type="nucleotide sequence ID" value="NZ_FOHL01000006.1"/>
</dbReference>
<evidence type="ECO:0000256" key="11">
    <source>
        <dbReference type="ARBA" id="ARBA00025437"/>
    </source>
</evidence>
<dbReference type="OrthoDB" id="9762933at2"/>
<accession>A0A1M7TFS9</accession>
<keyword evidence="9" id="KW-1015">Disulfide bond</keyword>
<dbReference type="STRING" id="1189325.SAMN04488119_106117"/>
<dbReference type="EC" id="1.17.4.1" evidence="3 13"/>
<dbReference type="GO" id="GO:0004748">
    <property type="term" value="F:ribonucleoside-diphosphate reductase activity, thioredoxin disulfide as acceptor"/>
    <property type="evidence" value="ECO:0007669"/>
    <property type="project" value="UniProtKB-EC"/>
</dbReference>
<proteinExistence type="inferred from homology"/>
<dbReference type="Proteomes" id="UP000184066">
    <property type="component" value="Unassembled WGS sequence"/>
</dbReference>
<evidence type="ECO:0000313" key="18">
    <source>
        <dbReference type="Proteomes" id="UP000184066"/>
    </source>
</evidence>
<dbReference type="EMBL" id="FRDL01000006">
    <property type="protein sequence ID" value="SHN69570.1"/>
    <property type="molecule type" value="Genomic_DNA"/>
</dbReference>
<dbReference type="InterPro" id="IPR024434">
    <property type="entry name" value="TSCPD_dom"/>
</dbReference>
<reference evidence="17 18" key="1">
    <citation type="submission" date="2016-12" db="EMBL/GenBank/DDBJ databases">
        <authorList>
            <person name="Song W.-J."/>
            <person name="Kurnit D.M."/>
        </authorList>
    </citation>
    <scope>NUCLEOTIDE SEQUENCE [LARGE SCALE GENOMIC DNA]</scope>
    <source>
        <strain evidence="17 18">CGMCC 1.10808</strain>
    </source>
</reference>
<comment type="function">
    <text evidence="11 13">Catalyzes the reduction of ribonucleotides to deoxyribonucleotides. May function to provide a pool of deoxyribonucleotide precursors for DNA repair during oxygen limitation and/or for immediate growth after restoration of oxygen.</text>
</comment>
<sequence length="1222" mass="134386">MKIERRFTAEGESPYARIEFRRTSSEIRNPDGSVVFALKDIEVPAAWSQVACDVLAQKYFRKAGVARALRKVAEKDVPEFLWRSVPDEKALARLPEDARFGGETSARQVFDRLAGAWTYWGWKGGYFSSEADARAYFDEMRFMLANQMAAPNSPQWFNTGLHWAYGIDGPGQGHYYVDFRTGELVRSESAYEHPQPHACFIQSVEDDLVNEGGIMDLWTREARLFKYGSGTGTNFSSIRGANEPLAGGGKSSGLMSFLKIGDRAAGAIKSGGTTRRAAKMVICDMDHPDIEEFINWKVREEQKVASLVAGSKMHEKKLNEIFAAIRGWDGAEADAFDPAKNPALKKAIKAARRAMIPETYVKRVLQYAEQGYASIEFPTYDTDWDSEAYLTVSGQNSNNSVRVTDAFLEAVRRDGDWELIRRTDGKVAKTVKARELWEQIGHAAWACADPGVQFHDTINAWHTCPEDGPIRGSNPCSEYMFLDDTACNLASMNLLKFYKDGRFDVDAYEHAARLWTVTLEISVLMAQFPSKEIARRSYEFRTLGLGYANIGGLLMNMGHGYDSDEGRALCGALTAIMTGVAYATSAEMAAELGAFPGYERNAPHMLRVIRNHRRAAHGQASGYEELATPPVPLDHANCPDPELSARARAAWDRALELGERHGYRNAQTTVIAPTGTIGLVMDCDTTGIEPDFALVKFKKLAGGGYFKIINQSVPAALQKLGYDPLLIERIVAYAVGHGTLAGAPHINHETLAALGFGKAELEKIEDALATAFDISFVFNQWTLGEEFCTRVLGVPAEKLIDPTFNLLAHLGFSRRQIAEANDFVCGTMTLEGAPGLRPEHLPVFDCANPCGKIGKRYLSVESHIRMMAAAQSFISGAISKTINMPNDARIEDCLSAYELSWRLGVKANALYRDGSKLSQPLAAQLIDDEDDEDFIDELTEAPAAARAEMIAEKIVEKVVVREVERQRGLRRKLPERRKGYTQKAIVGGHKVYLRTGEYEDGTLGEIFIDMHKEGAAFRAMMNNFAIAVSVGLQYGVPLEEFVEAFTFTRFEPAGLVQGNDSIKNATSILDYIFRELAVSYLDRTDLAHVKPDGLGWDEIGRGQDEGRSNVVKASPRVSEAAVEMIRQVSSPGYLRKRLPQELVVLNGGASARLGAPVLETVGGSASVAETVARVGAAVMDERAKARMQGYEGDPCGECGNFTLVRNGTCMKCNTCGATSGCS</sequence>
<dbReference type="GO" id="GO:0050897">
    <property type="term" value="F:cobalt ion binding"/>
    <property type="evidence" value="ECO:0007669"/>
    <property type="project" value="InterPro"/>
</dbReference>
<dbReference type="GO" id="GO:0071897">
    <property type="term" value="P:DNA biosynthetic process"/>
    <property type="evidence" value="ECO:0007669"/>
    <property type="project" value="UniProtKB-KW"/>
</dbReference>
<evidence type="ECO:0000256" key="9">
    <source>
        <dbReference type="ARBA" id="ARBA00023157"/>
    </source>
</evidence>
<evidence type="ECO:0000313" key="17">
    <source>
        <dbReference type="EMBL" id="SHN69570.1"/>
    </source>
</evidence>
<dbReference type="NCBIfam" id="NF005736">
    <property type="entry name" value="PRK07562.1"/>
    <property type="match status" value="1"/>
</dbReference>
<comment type="catalytic activity">
    <reaction evidence="12 13">
        <text>a 2'-deoxyribonucleoside 5'-diphosphate + [thioredoxin]-disulfide + H2O = a ribonucleoside 5'-diphosphate + [thioredoxin]-dithiol</text>
        <dbReference type="Rhea" id="RHEA:23252"/>
        <dbReference type="Rhea" id="RHEA-COMP:10698"/>
        <dbReference type="Rhea" id="RHEA-COMP:10700"/>
        <dbReference type="ChEBI" id="CHEBI:15377"/>
        <dbReference type="ChEBI" id="CHEBI:29950"/>
        <dbReference type="ChEBI" id="CHEBI:50058"/>
        <dbReference type="ChEBI" id="CHEBI:57930"/>
        <dbReference type="ChEBI" id="CHEBI:73316"/>
        <dbReference type="EC" id="1.17.4.1"/>
    </reaction>
</comment>
<dbReference type="AlphaFoldDB" id="A0A1M7TFS9"/>
<evidence type="ECO:0000256" key="13">
    <source>
        <dbReference type="RuleBase" id="RU364064"/>
    </source>
</evidence>
<keyword evidence="8 13" id="KW-0560">Oxidoreductase</keyword>
<evidence type="ECO:0000259" key="16">
    <source>
        <dbReference type="Pfam" id="PF12637"/>
    </source>
</evidence>
<protein>
    <recommendedName>
        <fullName evidence="4 13">Vitamin B12-dependent ribonucleotide reductase</fullName>
        <ecNumber evidence="3 13">1.17.4.1</ecNumber>
    </recommendedName>
</protein>
<keyword evidence="10 13" id="KW-0170">Cobalt</keyword>
<dbReference type="GO" id="GO:0031419">
    <property type="term" value="F:cobalamin binding"/>
    <property type="evidence" value="ECO:0007669"/>
    <property type="project" value="UniProtKB-KW"/>
</dbReference>
<organism evidence="17 18">
    <name type="scientific">Oceanicella actignis</name>
    <dbReference type="NCBI Taxonomy" id="1189325"/>
    <lineage>
        <taxon>Bacteria</taxon>
        <taxon>Pseudomonadati</taxon>
        <taxon>Pseudomonadota</taxon>
        <taxon>Alphaproteobacteria</taxon>
        <taxon>Rhodobacterales</taxon>
        <taxon>Paracoccaceae</taxon>
        <taxon>Oceanicella</taxon>
    </lineage>
</organism>
<dbReference type="CDD" id="cd02888">
    <property type="entry name" value="RNR_II_dimer"/>
    <property type="match status" value="1"/>
</dbReference>
<evidence type="ECO:0000256" key="10">
    <source>
        <dbReference type="ARBA" id="ARBA00023285"/>
    </source>
</evidence>
<gene>
    <name evidence="17" type="ORF">SAMN05216200_10686</name>
</gene>
<dbReference type="Pfam" id="PF12637">
    <property type="entry name" value="TSCPD"/>
    <property type="match status" value="1"/>
</dbReference>
<keyword evidence="5 13" id="KW-0846">Cobalamin</keyword>
<evidence type="ECO:0000256" key="12">
    <source>
        <dbReference type="ARBA" id="ARBA00047754"/>
    </source>
</evidence>
<name>A0A1M7TFS9_9RHOB</name>
<keyword evidence="7 13" id="KW-0547">Nucleotide-binding</keyword>
<evidence type="ECO:0000256" key="1">
    <source>
        <dbReference type="ARBA" id="ARBA00001922"/>
    </source>
</evidence>
<dbReference type="Pfam" id="PF08471">
    <property type="entry name" value="Ribonuc_red_2_N"/>
    <property type="match status" value="1"/>
</dbReference>
<keyword evidence="18" id="KW-1185">Reference proteome</keyword>
<dbReference type="InterPro" id="IPR000788">
    <property type="entry name" value="RNR_lg_C"/>
</dbReference>
<evidence type="ECO:0000256" key="3">
    <source>
        <dbReference type="ARBA" id="ARBA00012274"/>
    </source>
</evidence>
<dbReference type="GO" id="GO:0000166">
    <property type="term" value="F:nucleotide binding"/>
    <property type="evidence" value="ECO:0007669"/>
    <property type="project" value="UniProtKB-KW"/>
</dbReference>
<dbReference type="InterPro" id="IPR013344">
    <property type="entry name" value="RNR_NrdJ/NrdZ"/>
</dbReference>
<dbReference type="Pfam" id="PF02867">
    <property type="entry name" value="Ribonuc_red_lgC"/>
    <property type="match status" value="2"/>
</dbReference>
<evidence type="ECO:0000256" key="2">
    <source>
        <dbReference type="ARBA" id="ARBA00007405"/>
    </source>
</evidence>
<evidence type="ECO:0000256" key="4">
    <source>
        <dbReference type="ARBA" id="ARBA00014409"/>
    </source>
</evidence>
<feature type="domain" description="Ribonucleotide reductase large subunit C-terminal" evidence="14">
    <location>
        <begin position="813"/>
        <end position="911"/>
    </location>
</feature>
<feature type="domain" description="Ribonucleotide reductase class II vitamin B12-dependent N-terminal" evidence="15">
    <location>
        <begin position="22"/>
        <end position="147"/>
    </location>
</feature>
<feature type="domain" description="TSCPD" evidence="16">
    <location>
        <begin position="973"/>
        <end position="1077"/>
    </location>
</feature>
<dbReference type="InterPro" id="IPR013678">
    <property type="entry name" value="RNR_2_N"/>
</dbReference>
<dbReference type="SUPFAM" id="SSF51998">
    <property type="entry name" value="PFL-like glycyl radical enzymes"/>
    <property type="match status" value="1"/>
</dbReference>
<dbReference type="SUPFAM" id="SSF75625">
    <property type="entry name" value="YebC-like"/>
    <property type="match status" value="1"/>
</dbReference>
<dbReference type="PANTHER" id="PTHR43371">
    <property type="entry name" value="VITAMIN B12-DEPENDENT RIBONUCLEOTIDE REDUCTASE"/>
    <property type="match status" value="1"/>
</dbReference>
<keyword evidence="6 13" id="KW-0237">DNA synthesis</keyword>
<dbReference type="InterPro" id="IPR050862">
    <property type="entry name" value="RdRp_reductase_class-2"/>
</dbReference>
<dbReference type="PANTHER" id="PTHR43371:SF1">
    <property type="entry name" value="RIBONUCLEOSIDE-DIPHOSPHATE REDUCTASE"/>
    <property type="match status" value="1"/>
</dbReference>
<evidence type="ECO:0000256" key="5">
    <source>
        <dbReference type="ARBA" id="ARBA00022628"/>
    </source>
</evidence>
<dbReference type="Gene3D" id="3.20.70.20">
    <property type="match status" value="3"/>
</dbReference>
<dbReference type="NCBIfam" id="TIGR02504">
    <property type="entry name" value="NrdJ_Z"/>
    <property type="match status" value="1"/>
</dbReference>
<comment type="similarity">
    <text evidence="2 13">Belongs to the ribonucleoside diphosphate reductase class-2 family.</text>
</comment>
<evidence type="ECO:0000256" key="8">
    <source>
        <dbReference type="ARBA" id="ARBA00023002"/>
    </source>
</evidence>
<feature type="domain" description="Ribonucleotide reductase large subunit C-terminal" evidence="14">
    <location>
        <begin position="198"/>
        <end position="751"/>
    </location>
</feature>